<dbReference type="EMBL" id="LXMA01000038">
    <property type="protein sequence ID" value="OAT71861.1"/>
    <property type="molecule type" value="Genomic_DNA"/>
</dbReference>
<protein>
    <recommendedName>
        <fullName evidence="1">WYL domain-containing protein</fullName>
    </recommendedName>
</protein>
<proteinExistence type="predicted"/>
<evidence type="ECO:0000313" key="3">
    <source>
        <dbReference type="Proteomes" id="UP000078290"/>
    </source>
</evidence>
<dbReference type="OrthoDB" id="2112405at2"/>
<name>A0A1B7KP67_PARTM</name>
<comment type="caution">
    <text evidence="2">The sequence shown here is derived from an EMBL/GenBank/DDBJ whole genome shotgun (WGS) entry which is preliminary data.</text>
</comment>
<reference evidence="3" key="1">
    <citation type="submission" date="2016-05" db="EMBL/GenBank/DDBJ databases">
        <authorList>
            <person name="Wang W."/>
            <person name="Zhu L."/>
        </authorList>
    </citation>
    <scope>NUCLEOTIDE SEQUENCE [LARGE SCALE GENOMIC DNA]</scope>
    <source>
        <strain evidence="3">W-2</strain>
    </source>
</reference>
<sequence length="72" mass="8485">MRGLLLNALENHEPLEIIYLNDRGELSQRVIVLEDVGDTHIKAFCTLRRQRRIFRLSNILSARLARKRKWAS</sequence>
<evidence type="ECO:0000313" key="2">
    <source>
        <dbReference type="EMBL" id="OAT71861.1"/>
    </source>
</evidence>
<evidence type="ECO:0000259" key="1">
    <source>
        <dbReference type="Pfam" id="PF13280"/>
    </source>
</evidence>
<organism evidence="2 3">
    <name type="scientific">Parageobacillus thermoglucosidasius</name>
    <name type="common">Geobacillus thermoglucosidasius</name>
    <dbReference type="NCBI Taxonomy" id="1426"/>
    <lineage>
        <taxon>Bacteria</taxon>
        <taxon>Bacillati</taxon>
        <taxon>Bacillota</taxon>
        <taxon>Bacilli</taxon>
        <taxon>Bacillales</taxon>
        <taxon>Anoxybacillaceae</taxon>
        <taxon>Parageobacillus</taxon>
    </lineage>
</organism>
<dbReference type="Pfam" id="PF13280">
    <property type="entry name" value="WYL"/>
    <property type="match status" value="1"/>
</dbReference>
<accession>A0A1B7KP67</accession>
<gene>
    <name evidence="2" type="ORF">A7K69_10650</name>
</gene>
<dbReference type="Proteomes" id="UP000078290">
    <property type="component" value="Unassembled WGS sequence"/>
</dbReference>
<feature type="domain" description="WYL" evidence="1">
    <location>
        <begin position="5"/>
        <end position="63"/>
    </location>
</feature>
<dbReference type="InterPro" id="IPR026881">
    <property type="entry name" value="WYL_dom"/>
</dbReference>
<dbReference type="RefSeq" id="WP_064552368.1">
    <property type="nucleotide sequence ID" value="NZ_LXMA01000038.1"/>
</dbReference>
<dbReference type="AlphaFoldDB" id="A0A1B7KP67"/>